<sequence>MLKKEKISRIGDVIAARALRRRAGGDFRKAPPARPEENKITFLIKNFSTPRPPRPRGAREKRNEWKVAVVRSGGSF</sequence>
<keyword evidence="2" id="KW-1185">Reference proteome</keyword>
<evidence type="ECO:0000313" key="2">
    <source>
        <dbReference type="Proteomes" id="UP000299102"/>
    </source>
</evidence>
<proteinExistence type="predicted"/>
<organism evidence="1 2">
    <name type="scientific">Eumeta variegata</name>
    <name type="common">Bagworm moth</name>
    <name type="synonym">Eumeta japonica</name>
    <dbReference type="NCBI Taxonomy" id="151549"/>
    <lineage>
        <taxon>Eukaryota</taxon>
        <taxon>Metazoa</taxon>
        <taxon>Ecdysozoa</taxon>
        <taxon>Arthropoda</taxon>
        <taxon>Hexapoda</taxon>
        <taxon>Insecta</taxon>
        <taxon>Pterygota</taxon>
        <taxon>Neoptera</taxon>
        <taxon>Endopterygota</taxon>
        <taxon>Lepidoptera</taxon>
        <taxon>Glossata</taxon>
        <taxon>Ditrysia</taxon>
        <taxon>Tineoidea</taxon>
        <taxon>Psychidae</taxon>
        <taxon>Oiketicinae</taxon>
        <taxon>Eumeta</taxon>
    </lineage>
</organism>
<accession>A0A4C1VPS6</accession>
<reference evidence="1 2" key="1">
    <citation type="journal article" date="2019" name="Commun. Biol.">
        <title>The bagworm genome reveals a unique fibroin gene that provides high tensile strength.</title>
        <authorList>
            <person name="Kono N."/>
            <person name="Nakamura H."/>
            <person name="Ohtoshi R."/>
            <person name="Tomita M."/>
            <person name="Numata K."/>
            <person name="Arakawa K."/>
        </authorList>
    </citation>
    <scope>NUCLEOTIDE SEQUENCE [LARGE SCALE GENOMIC DNA]</scope>
</reference>
<protein>
    <submittedName>
        <fullName evidence="1">Uncharacterized protein</fullName>
    </submittedName>
</protein>
<name>A0A4C1VPS6_EUMVA</name>
<dbReference type="EMBL" id="BGZK01000385">
    <property type="protein sequence ID" value="GBP40663.1"/>
    <property type="molecule type" value="Genomic_DNA"/>
</dbReference>
<gene>
    <name evidence="1" type="ORF">EVAR_32706_1</name>
</gene>
<dbReference type="AlphaFoldDB" id="A0A4C1VPS6"/>
<comment type="caution">
    <text evidence="1">The sequence shown here is derived from an EMBL/GenBank/DDBJ whole genome shotgun (WGS) entry which is preliminary data.</text>
</comment>
<evidence type="ECO:0000313" key="1">
    <source>
        <dbReference type="EMBL" id="GBP40663.1"/>
    </source>
</evidence>
<dbReference type="Proteomes" id="UP000299102">
    <property type="component" value="Unassembled WGS sequence"/>
</dbReference>